<evidence type="ECO:0000259" key="1">
    <source>
        <dbReference type="PROSITE" id="PS51186"/>
    </source>
</evidence>
<dbReference type="Gene3D" id="3.40.630.30">
    <property type="match status" value="1"/>
</dbReference>
<dbReference type="Proteomes" id="UP000316343">
    <property type="component" value="Unassembled WGS sequence"/>
</dbReference>
<keyword evidence="3" id="KW-1185">Reference proteome</keyword>
<comment type="caution">
    <text evidence="2">The sequence shown here is derived from an EMBL/GenBank/DDBJ whole genome shotgun (WGS) entry which is preliminary data.</text>
</comment>
<dbReference type="SUPFAM" id="SSF55729">
    <property type="entry name" value="Acyl-CoA N-acyltransferases (Nat)"/>
    <property type="match status" value="1"/>
</dbReference>
<reference evidence="2 3" key="1">
    <citation type="submission" date="2019-06" db="EMBL/GenBank/DDBJ databases">
        <title>Erythrobacter insulae sp. nov., isolated from a tidal flat.</title>
        <authorList>
            <person name="Yoon J.-H."/>
        </authorList>
    </citation>
    <scope>NUCLEOTIDE SEQUENCE [LARGE SCALE GENOMIC DNA]</scope>
    <source>
        <strain evidence="2 3">JBTF-M21</strain>
    </source>
</reference>
<dbReference type="AlphaFoldDB" id="A0A547P915"/>
<organism evidence="2 3">
    <name type="scientific">Erythrobacter insulae</name>
    <dbReference type="NCBI Taxonomy" id="2584124"/>
    <lineage>
        <taxon>Bacteria</taxon>
        <taxon>Pseudomonadati</taxon>
        <taxon>Pseudomonadota</taxon>
        <taxon>Alphaproteobacteria</taxon>
        <taxon>Sphingomonadales</taxon>
        <taxon>Erythrobacteraceae</taxon>
        <taxon>Erythrobacter/Porphyrobacter group</taxon>
        <taxon>Erythrobacter</taxon>
    </lineage>
</organism>
<accession>A0A547P915</accession>
<evidence type="ECO:0000313" key="2">
    <source>
        <dbReference type="EMBL" id="TRD10626.1"/>
    </source>
</evidence>
<dbReference type="EMBL" id="VHJK01000001">
    <property type="protein sequence ID" value="TRD10626.1"/>
    <property type="molecule type" value="Genomic_DNA"/>
</dbReference>
<dbReference type="Pfam" id="PF13527">
    <property type="entry name" value="Acetyltransf_9"/>
    <property type="match status" value="1"/>
</dbReference>
<name>A0A547P915_9SPHN</name>
<proteinExistence type="predicted"/>
<dbReference type="CDD" id="cd04301">
    <property type="entry name" value="NAT_SF"/>
    <property type="match status" value="1"/>
</dbReference>
<dbReference type="RefSeq" id="WP_142786888.1">
    <property type="nucleotide sequence ID" value="NZ_VHJK01000001.1"/>
</dbReference>
<feature type="domain" description="N-acetyltransferase" evidence="1">
    <location>
        <begin position="6"/>
        <end position="169"/>
    </location>
</feature>
<dbReference type="InterPro" id="IPR016181">
    <property type="entry name" value="Acyl_CoA_acyltransferase"/>
</dbReference>
<evidence type="ECO:0000313" key="3">
    <source>
        <dbReference type="Proteomes" id="UP000316343"/>
    </source>
</evidence>
<sequence length="185" mass="19758">MSVNTATLIPLSAAEPEMIEELLDRAFGPDRHARTAYRIRAGMEWLDALSFAALDEDDLLVGTIQCWPIALIDNDARAVPLIMVGPVAVLPERQGEGFGMGLMAAMLDAEARMTANGSPTFPQVLIGDAEYYSRWGFTPNATGGWRCPGPYEQNRLLARGAALSAMPAEGVLGPWNPEGGIAGKG</sequence>
<protein>
    <submittedName>
        <fullName evidence="2">N-acetyltransferase</fullName>
    </submittedName>
</protein>
<dbReference type="InterPro" id="IPR000182">
    <property type="entry name" value="GNAT_dom"/>
</dbReference>
<dbReference type="GO" id="GO:0016747">
    <property type="term" value="F:acyltransferase activity, transferring groups other than amino-acyl groups"/>
    <property type="evidence" value="ECO:0007669"/>
    <property type="project" value="InterPro"/>
</dbReference>
<dbReference type="PROSITE" id="PS51186">
    <property type="entry name" value="GNAT"/>
    <property type="match status" value="1"/>
</dbReference>
<dbReference type="OrthoDB" id="9815099at2"/>
<keyword evidence="2" id="KW-0808">Transferase</keyword>
<gene>
    <name evidence="2" type="ORF">FGU71_01260</name>
</gene>